<keyword evidence="5 15" id="KW-0597">Phosphoprotein</keyword>
<feature type="modified residue" description="4-aspartylphosphate" evidence="15">
    <location>
        <position position="814"/>
    </location>
</feature>
<reference evidence="21 22" key="1">
    <citation type="journal article" date="2014" name="Genome Announc.">
        <title>Complete Genome Sequence of the Model Rhizosphere Strain Azospirillum brasilense Az39, Successfully Applied in Agriculture.</title>
        <authorList>
            <person name="Rivera D."/>
            <person name="Revale S."/>
            <person name="Molina R."/>
            <person name="Gualpa J."/>
            <person name="Puente M."/>
            <person name="Maroniche G."/>
            <person name="Paris G."/>
            <person name="Baker D."/>
            <person name="Clavijo B."/>
            <person name="McLay K."/>
            <person name="Spaepen S."/>
            <person name="Perticari A."/>
            <person name="Vazquez M."/>
            <person name="Wisniewski-Dye F."/>
            <person name="Watkins C."/>
            <person name="Martinez-Abarca F."/>
            <person name="Vanderleyden J."/>
            <person name="Cassan F."/>
        </authorList>
    </citation>
    <scope>NUCLEOTIDE SEQUENCE [LARGE SCALE GENOMIC DNA]</scope>
    <source>
        <strain evidence="21 22">Az39</strain>
        <plasmid evidence="21">AbAZ39_p4</plasmid>
    </source>
</reference>
<dbReference type="GO" id="GO:0005524">
    <property type="term" value="F:ATP binding"/>
    <property type="evidence" value="ECO:0007669"/>
    <property type="project" value="UniProtKB-KW"/>
</dbReference>
<feature type="coiled-coil region" evidence="16">
    <location>
        <begin position="476"/>
        <end position="520"/>
    </location>
</feature>
<dbReference type="Gene3D" id="3.40.50.2300">
    <property type="match status" value="1"/>
</dbReference>
<evidence type="ECO:0000259" key="20">
    <source>
        <dbReference type="PROSITE" id="PS50112"/>
    </source>
</evidence>
<dbReference type="PROSITE" id="PS50110">
    <property type="entry name" value="RESPONSE_REGULATORY"/>
    <property type="match status" value="1"/>
</dbReference>
<dbReference type="SUPFAM" id="SSF47384">
    <property type="entry name" value="Homodimeric domain of signal transducing histidine kinase"/>
    <property type="match status" value="1"/>
</dbReference>
<dbReference type="FunFam" id="3.30.565.10:FF:000049">
    <property type="entry name" value="Two-component sensor histidine kinase"/>
    <property type="match status" value="1"/>
</dbReference>
<dbReference type="AlphaFoldDB" id="A0A060DV29"/>
<dbReference type="SMART" id="SM00388">
    <property type="entry name" value="HisKA"/>
    <property type="match status" value="1"/>
</dbReference>
<evidence type="ECO:0000256" key="16">
    <source>
        <dbReference type="SAM" id="Coils"/>
    </source>
</evidence>
<evidence type="ECO:0000259" key="18">
    <source>
        <dbReference type="PROSITE" id="PS50109"/>
    </source>
</evidence>
<dbReference type="PANTHER" id="PTHR43047:SF9">
    <property type="entry name" value="HISTIDINE KINASE"/>
    <property type="match status" value="1"/>
</dbReference>
<keyword evidence="7 17" id="KW-0812">Transmembrane</keyword>
<dbReference type="CDD" id="cd00130">
    <property type="entry name" value="PAS"/>
    <property type="match status" value="1"/>
</dbReference>
<dbReference type="Pfam" id="PF00512">
    <property type="entry name" value="HisKA"/>
    <property type="match status" value="1"/>
</dbReference>
<dbReference type="SMART" id="SM00091">
    <property type="entry name" value="PAS"/>
    <property type="match status" value="1"/>
</dbReference>
<evidence type="ECO:0000256" key="15">
    <source>
        <dbReference type="PROSITE-ProRule" id="PRU00169"/>
    </source>
</evidence>
<dbReference type="InterPro" id="IPR000014">
    <property type="entry name" value="PAS"/>
</dbReference>
<dbReference type="EC" id="2.7.13.3" evidence="3"/>
<evidence type="ECO:0000256" key="17">
    <source>
        <dbReference type="SAM" id="Phobius"/>
    </source>
</evidence>
<dbReference type="EMBL" id="CP007797">
    <property type="protein sequence ID" value="AIB16627.1"/>
    <property type="molecule type" value="Genomic_DNA"/>
</dbReference>
<evidence type="ECO:0000256" key="4">
    <source>
        <dbReference type="ARBA" id="ARBA00022475"/>
    </source>
</evidence>
<dbReference type="Pfam" id="PF02743">
    <property type="entry name" value="dCache_1"/>
    <property type="match status" value="1"/>
</dbReference>
<dbReference type="SUPFAM" id="SSF52172">
    <property type="entry name" value="CheY-like"/>
    <property type="match status" value="1"/>
</dbReference>
<keyword evidence="16" id="KW-0175">Coiled coil</keyword>
<evidence type="ECO:0000256" key="7">
    <source>
        <dbReference type="ARBA" id="ARBA00022692"/>
    </source>
</evidence>
<evidence type="ECO:0000256" key="8">
    <source>
        <dbReference type="ARBA" id="ARBA00022741"/>
    </source>
</evidence>
<dbReference type="PANTHER" id="PTHR43047">
    <property type="entry name" value="TWO-COMPONENT HISTIDINE PROTEIN KINASE"/>
    <property type="match status" value="1"/>
</dbReference>
<feature type="domain" description="Histidine kinase" evidence="18">
    <location>
        <begin position="530"/>
        <end position="743"/>
    </location>
</feature>
<feature type="transmembrane region" description="Helical" evidence="17">
    <location>
        <begin position="21"/>
        <end position="41"/>
    </location>
</feature>
<dbReference type="InterPro" id="IPR033479">
    <property type="entry name" value="dCache_1"/>
</dbReference>
<dbReference type="Pfam" id="PF02518">
    <property type="entry name" value="HATPase_c"/>
    <property type="match status" value="1"/>
</dbReference>
<dbReference type="SMART" id="SM00387">
    <property type="entry name" value="HATPase_c"/>
    <property type="match status" value="1"/>
</dbReference>
<dbReference type="GO" id="GO:0006355">
    <property type="term" value="P:regulation of DNA-templated transcription"/>
    <property type="evidence" value="ECO:0007669"/>
    <property type="project" value="InterPro"/>
</dbReference>
<dbReference type="SUPFAM" id="SSF55874">
    <property type="entry name" value="ATPase domain of HSP90 chaperone/DNA topoisomerase II/histidine kinase"/>
    <property type="match status" value="1"/>
</dbReference>
<sequence length="880" mass="95484">MPLKTVSRQQPLTLRGYLLRLVLVTLVPMLLLGGMLIGWLVQQQRDAVENNMSDTAEALALIVDRELEATIEALRALSRTDALAADDPAGFYERATLALTQHPSWTNIALIDPSGRQIVNTVVRLGVPLPDVPQRDALQRVTATRQPAVSDLVTATAAVRPTIAVMVPVMRDGSLRYVLSAVVDPRTWSDLLEGFETRSGLIAVIIDGQNRIAARSREHAEYLGRAVPDWFLAARGTAETGNYRGATLDGVEIIGAFHRTQRADWTLAAATPTEAVLNPLNRTVLLALGLGLFLLAVSLASAGIFARRLAHPVRALATHGGSLMEGRAIRYDGGVPVREIDELHRVLAEASAALVGASESVAHAEARYRAIVDTAVDAIVVIDRAGTLHSFNRAAERIFGYAAEEVIGRNVSMLMPDPDRSAHDGYLKRYHRTGERRIIGIGREVTGQRKDGSVFPLELSVAEWKADGEVRFTGIVRDITARRTAAEAELAAKEAAEQAMERALAAADEARREKTRAEKAERAKTQFLAAASHDLRQPVQSLYFFAQVLGDKLHGHPGHELVTSMGHSLDALKLLLDGLLDVSRLDAGAVEPSVTECAVGPLLDRLAAEYGPQAEGQGLRLRVVPTSLWARTDPMLLERILRNLIENALRYTERGGVVVGCRRGNGVLRIEVADSGVGVPEELQQAVFEEFFQIGNQERDRAKGLGLGLAIVKRLAGLLGHTVALRSWPGRGSVFSVELPSVRPRAILRRSGPDRANDDGQGLVVVIDDEAIVLLSLRTLLEQWGYEVVAAVSAEEAVDVLHGLGRLPDLIIADYRLREGRTGVEAIRDIHGVCGVRIPAVVLTGDTAPERITEIRGAGFRLVHKPITPHILRELLKPAA</sequence>
<dbReference type="InterPro" id="IPR011006">
    <property type="entry name" value="CheY-like_superfamily"/>
</dbReference>
<dbReference type="GO" id="GO:0000155">
    <property type="term" value="F:phosphorelay sensor kinase activity"/>
    <property type="evidence" value="ECO:0007669"/>
    <property type="project" value="InterPro"/>
</dbReference>
<organism evidence="21 22">
    <name type="scientific">Azospirillum argentinense</name>
    <dbReference type="NCBI Taxonomy" id="2970906"/>
    <lineage>
        <taxon>Bacteria</taxon>
        <taxon>Pseudomonadati</taxon>
        <taxon>Pseudomonadota</taxon>
        <taxon>Alphaproteobacteria</taxon>
        <taxon>Rhodospirillales</taxon>
        <taxon>Azospirillaceae</taxon>
        <taxon>Azospirillum</taxon>
    </lineage>
</organism>
<keyword evidence="6" id="KW-0808">Transferase</keyword>
<evidence type="ECO:0000256" key="13">
    <source>
        <dbReference type="ARBA" id="ARBA00059827"/>
    </source>
</evidence>
<evidence type="ECO:0000256" key="14">
    <source>
        <dbReference type="ARBA" id="ARBA00070616"/>
    </source>
</evidence>
<dbReference type="Pfam" id="PF00072">
    <property type="entry name" value="Response_reg"/>
    <property type="match status" value="1"/>
</dbReference>
<keyword evidence="11 17" id="KW-1133">Transmembrane helix</keyword>
<keyword evidence="9" id="KW-0418">Kinase</keyword>
<dbReference type="PRINTS" id="PR00344">
    <property type="entry name" value="BCTRLSENSOR"/>
</dbReference>
<feature type="transmembrane region" description="Helical" evidence="17">
    <location>
        <begin position="284"/>
        <end position="306"/>
    </location>
</feature>
<dbReference type="SUPFAM" id="SSF55785">
    <property type="entry name" value="PYP-like sensor domain (PAS domain)"/>
    <property type="match status" value="1"/>
</dbReference>
<dbReference type="FunFam" id="3.30.450.20:FF:000060">
    <property type="entry name" value="Sensor protein FixL"/>
    <property type="match status" value="1"/>
</dbReference>
<evidence type="ECO:0000256" key="6">
    <source>
        <dbReference type="ARBA" id="ARBA00022679"/>
    </source>
</evidence>
<evidence type="ECO:0000256" key="3">
    <source>
        <dbReference type="ARBA" id="ARBA00012438"/>
    </source>
</evidence>
<keyword evidence="12 17" id="KW-0472">Membrane</keyword>
<name>A0A060DV29_9PROT</name>
<evidence type="ECO:0000313" key="21">
    <source>
        <dbReference type="EMBL" id="AIB16627.1"/>
    </source>
</evidence>
<dbReference type="Proteomes" id="UP000027186">
    <property type="component" value="Plasmid AbAZ39_p4"/>
</dbReference>
<dbReference type="InterPro" id="IPR013767">
    <property type="entry name" value="PAS_fold"/>
</dbReference>
<evidence type="ECO:0000256" key="11">
    <source>
        <dbReference type="ARBA" id="ARBA00022989"/>
    </source>
</evidence>
<dbReference type="KEGG" id="abq:ABAZ39_32840"/>
<dbReference type="PROSITE" id="PS50112">
    <property type="entry name" value="PAS"/>
    <property type="match status" value="1"/>
</dbReference>
<evidence type="ECO:0000256" key="2">
    <source>
        <dbReference type="ARBA" id="ARBA00004651"/>
    </source>
</evidence>
<proteinExistence type="predicted"/>
<dbReference type="CDD" id="cd00082">
    <property type="entry name" value="HisKA"/>
    <property type="match status" value="1"/>
</dbReference>
<evidence type="ECO:0000259" key="19">
    <source>
        <dbReference type="PROSITE" id="PS50110"/>
    </source>
</evidence>
<dbReference type="RefSeq" id="WP_051658815.1">
    <property type="nucleotide sequence ID" value="NZ_CP007797.1"/>
</dbReference>
<protein>
    <recommendedName>
        <fullName evidence="14">Sensor protein FixL</fullName>
        <ecNumber evidence="3">2.7.13.3</ecNumber>
    </recommendedName>
</protein>
<dbReference type="InterPro" id="IPR036097">
    <property type="entry name" value="HisK_dim/P_sf"/>
</dbReference>
<comment type="function">
    <text evidence="13">Putative oxygen sensor; modulates the activity of FixJ, a transcriptional activator of nitrogen fixation fixK gene. FixL probably acts as a kinase that phosphorylates FixJ.</text>
</comment>
<dbReference type="InterPro" id="IPR004358">
    <property type="entry name" value="Sig_transdc_His_kin-like_C"/>
</dbReference>
<evidence type="ECO:0000313" key="22">
    <source>
        <dbReference type="Proteomes" id="UP000027186"/>
    </source>
</evidence>
<keyword evidence="10" id="KW-0067">ATP-binding</keyword>
<dbReference type="GO" id="GO:0005886">
    <property type="term" value="C:plasma membrane"/>
    <property type="evidence" value="ECO:0007669"/>
    <property type="project" value="UniProtKB-SubCell"/>
</dbReference>
<comment type="subcellular location">
    <subcellularLocation>
        <location evidence="2">Cell membrane</location>
        <topology evidence="2">Multi-pass membrane protein</topology>
    </subcellularLocation>
</comment>
<dbReference type="Gene3D" id="3.30.565.10">
    <property type="entry name" value="Histidine kinase-like ATPase, C-terminal domain"/>
    <property type="match status" value="1"/>
</dbReference>
<evidence type="ECO:0000256" key="10">
    <source>
        <dbReference type="ARBA" id="ARBA00022840"/>
    </source>
</evidence>
<dbReference type="InterPro" id="IPR036890">
    <property type="entry name" value="HATPase_C_sf"/>
</dbReference>
<keyword evidence="21" id="KW-0614">Plasmid</keyword>
<keyword evidence="4" id="KW-1003">Cell membrane</keyword>
<geneLocation type="plasmid" evidence="21 22">
    <name>AbAZ39_p4</name>
</geneLocation>
<comment type="catalytic activity">
    <reaction evidence="1">
        <text>ATP + protein L-histidine = ADP + protein N-phospho-L-histidine.</text>
        <dbReference type="EC" id="2.7.13.3"/>
    </reaction>
</comment>
<dbReference type="PROSITE" id="PS50109">
    <property type="entry name" value="HIS_KIN"/>
    <property type="match status" value="1"/>
</dbReference>
<dbReference type="GO" id="GO:0009927">
    <property type="term" value="F:histidine phosphotransfer kinase activity"/>
    <property type="evidence" value="ECO:0007669"/>
    <property type="project" value="TreeGrafter"/>
</dbReference>
<dbReference type="SMART" id="SM00448">
    <property type="entry name" value="REC"/>
    <property type="match status" value="1"/>
</dbReference>
<dbReference type="NCBIfam" id="TIGR00229">
    <property type="entry name" value="sensory_box"/>
    <property type="match status" value="1"/>
</dbReference>
<dbReference type="InterPro" id="IPR001789">
    <property type="entry name" value="Sig_transdc_resp-reg_receiver"/>
</dbReference>
<evidence type="ECO:0000256" key="5">
    <source>
        <dbReference type="ARBA" id="ARBA00022553"/>
    </source>
</evidence>
<keyword evidence="8" id="KW-0547">Nucleotide-binding</keyword>
<gene>
    <name evidence="21" type="ORF">ABAZ39_32840</name>
</gene>
<accession>A0A060DV29</accession>
<dbReference type="InterPro" id="IPR005467">
    <property type="entry name" value="His_kinase_dom"/>
</dbReference>
<feature type="domain" description="PAS" evidence="20">
    <location>
        <begin position="364"/>
        <end position="417"/>
    </location>
</feature>
<evidence type="ECO:0000256" key="9">
    <source>
        <dbReference type="ARBA" id="ARBA00022777"/>
    </source>
</evidence>
<evidence type="ECO:0000256" key="1">
    <source>
        <dbReference type="ARBA" id="ARBA00000085"/>
    </source>
</evidence>
<dbReference type="InterPro" id="IPR003594">
    <property type="entry name" value="HATPase_dom"/>
</dbReference>
<dbReference type="Gene3D" id="1.10.287.130">
    <property type="match status" value="1"/>
</dbReference>
<dbReference type="InterPro" id="IPR003661">
    <property type="entry name" value="HisK_dim/P_dom"/>
</dbReference>
<dbReference type="InterPro" id="IPR035965">
    <property type="entry name" value="PAS-like_dom_sf"/>
</dbReference>
<feature type="domain" description="Response regulatory" evidence="19">
    <location>
        <begin position="763"/>
        <end position="880"/>
    </location>
</feature>
<dbReference type="Pfam" id="PF00989">
    <property type="entry name" value="PAS"/>
    <property type="match status" value="1"/>
</dbReference>
<evidence type="ECO:0000256" key="12">
    <source>
        <dbReference type="ARBA" id="ARBA00023136"/>
    </source>
</evidence>
<dbReference type="Gene3D" id="3.30.450.20">
    <property type="entry name" value="PAS domain"/>
    <property type="match status" value="2"/>
</dbReference>